<comment type="caution">
    <text evidence="3">The sequence shown here is derived from an EMBL/GenBank/DDBJ whole genome shotgun (WGS) entry which is preliminary data.</text>
</comment>
<accession>A0A5N5STB7</accession>
<proteinExistence type="predicted"/>
<keyword evidence="1" id="KW-0863">Zinc-finger</keyword>
<organism evidence="3 4">
    <name type="scientific">Armadillidium nasatum</name>
    <dbReference type="NCBI Taxonomy" id="96803"/>
    <lineage>
        <taxon>Eukaryota</taxon>
        <taxon>Metazoa</taxon>
        <taxon>Ecdysozoa</taxon>
        <taxon>Arthropoda</taxon>
        <taxon>Crustacea</taxon>
        <taxon>Multicrustacea</taxon>
        <taxon>Malacostraca</taxon>
        <taxon>Eumalacostraca</taxon>
        <taxon>Peracarida</taxon>
        <taxon>Isopoda</taxon>
        <taxon>Oniscidea</taxon>
        <taxon>Crinocheta</taxon>
        <taxon>Armadillidiidae</taxon>
        <taxon>Armadillidium</taxon>
    </lineage>
</organism>
<dbReference type="Pfam" id="PF04434">
    <property type="entry name" value="SWIM"/>
    <property type="match status" value="1"/>
</dbReference>
<dbReference type="PANTHER" id="PTHR28498:SF1">
    <property type="entry name" value="ZINC FINGER SWIM DOMAIN-CONTAINING PROTEIN 7"/>
    <property type="match status" value="1"/>
</dbReference>
<dbReference type="OrthoDB" id="337581at2759"/>
<reference evidence="3 4" key="1">
    <citation type="journal article" date="2019" name="PLoS Biol.">
        <title>Sex chromosomes control vertical transmission of feminizing Wolbachia symbionts in an isopod.</title>
        <authorList>
            <person name="Becking T."/>
            <person name="Chebbi M.A."/>
            <person name="Giraud I."/>
            <person name="Moumen B."/>
            <person name="Laverre T."/>
            <person name="Caubet Y."/>
            <person name="Peccoud J."/>
            <person name="Gilbert C."/>
            <person name="Cordaux R."/>
        </authorList>
    </citation>
    <scope>NUCLEOTIDE SEQUENCE [LARGE SCALE GENOMIC DNA]</scope>
    <source>
        <strain evidence="3">ANa2</strain>
        <tissue evidence="3">Whole body excluding digestive tract and cuticle</tissue>
    </source>
</reference>
<keyword evidence="4" id="KW-1185">Reference proteome</keyword>
<dbReference type="GO" id="GO:0097196">
    <property type="term" value="C:Shu complex"/>
    <property type="evidence" value="ECO:0007669"/>
    <property type="project" value="TreeGrafter"/>
</dbReference>
<sequence length="136" mass="15063">MSGKTLEITSEQLIKLAGETYQNSGALKPEILHSLYLLHGQTLLSALDLIDNEKVTIIECPSGRWVYKVIGGSGAYYTLLPNLSFCQCPAYKYSVLKRKDSLVCKHVLAAKLSSAMKIIKREEISNDSMIDVILNV</sequence>
<dbReference type="EMBL" id="SEYY01020248">
    <property type="protein sequence ID" value="KAB7497466.1"/>
    <property type="molecule type" value="Genomic_DNA"/>
</dbReference>
<feature type="domain" description="SWIM-type" evidence="2">
    <location>
        <begin position="77"/>
        <end position="115"/>
    </location>
</feature>
<evidence type="ECO:0000313" key="4">
    <source>
        <dbReference type="Proteomes" id="UP000326759"/>
    </source>
</evidence>
<protein>
    <submittedName>
        <fullName evidence="3">Zinc finger SWIM domain-containing protein 7</fullName>
    </submittedName>
</protein>
<dbReference type="PANTHER" id="PTHR28498">
    <property type="entry name" value="ZINC FINGER SWIM DOMAIN-CONTAINING PROTEIN 7"/>
    <property type="match status" value="1"/>
</dbReference>
<evidence type="ECO:0000259" key="2">
    <source>
        <dbReference type="PROSITE" id="PS50966"/>
    </source>
</evidence>
<keyword evidence="1" id="KW-0862">Zinc</keyword>
<dbReference type="Proteomes" id="UP000326759">
    <property type="component" value="Unassembled WGS sequence"/>
</dbReference>
<evidence type="ECO:0000313" key="3">
    <source>
        <dbReference type="EMBL" id="KAB7497466.1"/>
    </source>
</evidence>
<dbReference type="GO" id="GO:0008270">
    <property type="term" value="F:zinc ion binding"/>
    <property type="evidence" value="ECO:0007669"/>
    <property type="project" value="UniProtKB-KW"/>
</dbReference>
<keyword evidence="1" id="KW-0479">Metal-binding</keyword>
<evidence type="ECO:0000256" key="1">
    <source>
        <dbReference type="PROSITE-ProRule" id="PRU00325"/>
    </source>
</evidence>
<dbReference type="AlphaFoldDB" id="A0A5N5STB7"/>
<name>A0A5N5STB7_9CRUS</name>
<dbReference type="PROSITE" id="PS50966">
    <property type="entry name" value="ZF_SWIM"/>
    <property type="match status" value="1"/>
</dbReference>
<gene>
    <name evidence="3" type="primary">zswim7</name>
    <name evidence="3" type="ORF">Anas_11729</name>
</gene>
<dbReference type="GO" id="GO:0000724">
    <property type="term" value="P:double-strand break repair via homologous recombination"/>
    <property type="evidence" value="ECO:0007669"/>
    <property type="project" value="TreeGrafter"/>
</dbReference>
<dbReference type="InterPro" id="IPR007527">
    <property type="entry name" value="Znf_SWIM"/>
</dbReference>